<name>A0ABS3VZ32_MICEH</name>
<dbReference type="RefSeq" id="WP_208816746.1">
    <property type="nucleotide sequence ID" value="NZ_WVUH01000350.1"/>
</dbReference>
<evidence type="ECO:0000313" key="2">
    <source>
        <dbReference type="Proteomes" id="UP000823521"/>
    </source>
</evidence>
<accession>A0ABS3VZ32</accession>
<reference evidence="1 2" key="1">
    <citation type="submission" date="2019-12" db="EMBL/GenBank/DDBJ databases">
        <title>Whole genome sequencing of endophytic Actinobacterium Micromonospora sp. MPMI6T.</title>
        <authorList>
            <person name="Evv R."/>
            <person name="Podile A.R."/>
        </authorList>
    </citation>
    <scope>NUCLEOTIDE SEQUENCE [LARGE SCALE GENOMIC DNA]</scope>
    <source>
        <strain evidence="1 2">MPMI6</strain>
    </source>
</reference>
<dbReference type="InterPro" id="IPR025447">
    <property type="entry name" value="DUF4192"/>
</dbReference>
<dbReference type="EMBL" id="WVUH01000350">
    <property type="protein sequence ID" value="MBO4209795.1"/>
    <property type="molecule type" value="Genomic_DNA"/>
</dbReference>
<organism evidence="1 2">
    <name type="scientific">Micromonospora echinofusca</name>
    <dbReference type="NCBI Taxonomy" id="47858"/>
    <lineage>
        <taxon>Bacteria</taxon>
        <taxon>Bacillati</taxon>
        <taxon>Actinomycetota</taxon>
        <taxon>Actinomycetes</taxon>
        <taxon>Micromonosporales</taxon>
        <taxon>Micromonosporaceae</taxon>
        <taxon>Micromonospora</taxon>
    </lineage>
</organism>
<dbReference type="Proteomes" id="UP000823521">
    <property type="component" value="Unassembled WGS sequence"/>
</dbReference>
<gene>
    <name evidence="1" type="ORF">GSF22_27950</name>
</gene>
<dbReference type="Pfam" id="PF13830">
    <property type="entry name" value="DUF4192"/>
    <property type="match status" value="1"/>
</dbReference>
<proteinExistence type="predicted"/>
<protein>
    <submittedName>
        <fullName evidence="1">DUF4192 family protein</fullName>
    </submittedName>
</protein>
<evidence type="ECO:0000313" key="1">
    <source>
        <dbReference type="EMBL" id="MBO4209795.1"/>
    </source>
</evidence>
<sequence length="342" mass="36140">MSFADHTLTIRSSADLVAVVPYLIGFHPGDGSIVVIAFRDSRVVFAARGDIPAPGTPAHQLRAFTDDLVAVVQRQQPVTAVVITGHGQARHVDPALRLFGEVFTAGGTPVRDLLRVTDGRFFSLSCDNSTCCPPEGTPFDPTTALVAVQATVAGLVARADRAAVAARITPVGGVARDSIRRATGQAATRLESLIATGSEAVGAAGTLAVRDALRQHDSGTRLTDDELAWLTVLLTRTAVRDRAAELTEPHDGHVTFWVDVVRRAHAPLVPAPATLLALTAWRCGDGVLAGMAAERALQIDPAYRLAGLLLHALHAGLPPSLFEQASIDDRPDLPSDPRADQR</sequence>
<comment type="caution">
    <text evidence="1">The sequence shown here is derived from an EMBL/GenBank/DDBJ whole genome shotgun (WGS) entry which is preliminary data.</text>
</comment>
<keyword evidence="2" id="KW-1185">Reference proteome</keyword>